<keyword evidence="3" id="KW-1185">Reference proteome</keyword>
<accession>A0A1H9A1V1</accession>
<dbReference type="Pfam" id="PF06240">
    <property type="entry name" value="COXG"/>
    <property type="match status" value="1"/>
</dbReference>
<feature type="transmembrane region" description="Helical" evidence="1">
    <location>
        <begin position="204"/>
        <end position="224"/>
    </location>
</feature>
<gene>
    <name evidence="2" type="ORF">SAMN04488038_101246</name>
</gene>
<dbReference type="PANTHER" id="PTHR38588:SF1">
    <property type="entry name" value="BLL0334 PROTEIN"/>
    <property type="match status" value="1"/>
</dbReference>
<evidence type="ECO:0000256" key="1">
    <source>
        <dbReference type="SAM" id="Phobius"/>
    </source>
</evidence>
<protein>
    <recommendedName>
        <fullName evidence="4">Carbon monoxide dehydrogenase subunit G</fullName>
    </recommendedName>
</protein>
<dbReference type="PANTHER" id="PTHR38588">
    <property type="entry name" value="BLL0334 PROTEIN"/>
    <property type="match status" value="1"/>
</dbReference>
<dbReference type="AlphaFoldDB" id="A0A1H9A1V1"/>
<dbReference type="EMBL" id="FOFS01000001">
    <property type="protein sequence ID" value="SEP70706.1"/>
    <property type="molecule type" value="Genomic_DNA"/>
</dbReference>
<dbReference type="Gene3D" id="3.30.530.20">
    <property type="match status" value="1"/>
</dbReference>
<dbReference type="OrthoDB" id="6177861at2"/>
<feature type="transmembrane region" description="Helical" evidence="1">
    <location>
        <begin position="173"/>
        <end position="192"/>
    </location>
</feature>
<dbReference type="SUPFAM" id="SSF55961">
    <property type="entry name" value="Bet v1-like"/>
    <property type="match status" value="1"/>
</dbReference>
<keyword evidence="1" id="KW-0472">Membrane</keyword>
<evidence type="ECO:0000313" key="2">
    <source>
        <dbReference type="EMBL" id="SEP70706.1"/>
    </source>
</evidence>
<dbReference type="RefSeq" id="WP_093280913.1">
    <property type="nucleotide sequence ID" value="NZ_FOFS01000001.1"/>
</dbReference>
<reference evidence="3" key="1">
    <citation type="submission" date="2016-10" db="EMBL/GenBank/DDBJ databases">
        <authorList>
            <person name="Varghese N."/>
            <person name="Submissions S."/>
        </authorList>
    </citation>
    <scope>NUCLEOTIDE SEQUENCE [LARGE SCALE GENOMIC DNA]</scope>
    <source>
        <strain evidence="3">DSM 25927</strain>
    </source>
</reference>
<sequence>MQMTGQQRIAATRPQVWEGLNDPEVLRRSIPGCQSVTRESAERMLATAEIKIGPIGARFNGSVTLSDIVPQQSYTLTIEGQGGTVGFVKSGAKVRLSDDGDATLLTYEVDAQVGGRLAQLGGPIIDATAKQLAGRFFQQFGNVLVAPPEAAAVPGAAAKGIARPAAAPSAPRGLPMAWLLALVLATLTGYLIGQAQPAGAASEWMGLAIGLLLLIVGAAGFEFGRRAAAPVLMLDAELLSRLTGEKPR</sequence>
<name>A0A1H9A1V1_9GAMM</name>
<dbReference type="InterPro" id="IPR023393">
    <property type="entry name" value="START-like_dom_sf"/>
</dbReference>
<evidence type="ECO:0000313" key="3">
    <source>
        <dbReference type="Proteomes" id="UP000199233"/>
    </source>
</evidence>
<dbReference type="CDD" id="cd05018">
    <property type="entry name" value="CoxG"/>
    <property type="match status" value="1"/>
</dbReference>
<dbReference type="InterPro" id="IPR010419">
    <property type="entry name" value="CO_DH_gsu"/>
</dbReference>
<dbReference type="STRING" id="489703.SAMN04488038_101246"/>
<proteinExistence type="predicted"/>
<organism evidence="2 3">
    <name type="scientific">Solimonas aquatica</name>
    <dbReference type="NCBI Taxonomy" id="489703"/>
    <lineage>
        <taxon>Bacteria</taxon>
        <taxon>Pseudomonadati</taxon>
        <taxon>Pseudomonadota</taxon>
        <taxon>Gammaproteobacteria</taxon>
        <taxon>Nevskiales</taxon>
        <taxon>Nevskiaceae</taxon>
        <taxon>Solimonas</taxon>
    </lineage>
</organism>
<evidence type="ECO:0008006" key="4">
    <source>
        <dbReference type="Google" id="ProtNLM"/>
    </source>
</evidence>
<keyword evidence="1" id="KW-1133">Transmembrane helix</keyword>
<keyword evidence="1" id="KW-0812">Transmembrane</keyword>
<dbReference type="Proteomes" id="UP000199233">
    <property type="component" value="Unassembled WGS sequence"/>
</dbReference>